<dbReference type="InterPro" id="IPR003010">
    <property type="entry name" value="C-N_Hydrolase"/>
</dbReference>
<dbReference type="NCBIfam" id="TIGR00546">
    <property type="entry name" value="lnt"/>
    <property type="match status" value="1"/>
</dbReference>
<comment type="catalytic activity">
    <reaction evidence="9">
        <text>N-terminal S-1,2-diacyl-sn-glyceryl-L-cysteinyl-[lipoprotein] + a glycerophospholipid = N-acyl-S-1,2-diacyl-sn-glyceryl-L-cysteinyl-[lipoprotein] + a 2-acyl-sn-glycero-3-phospholipid + H(+)</text>
        <dbReference type="Rhea" id="RHEA:48228"/>
        <dbReference type="Rhea" id="RHEA-COMP:14681"/>
        <dbReference type="Rhea" id="RHEA-COMP:14684"/>
        <dbReference type="ChEBI" id="CHEBI:15378"/>
        <dbReference type="ChEBI" id="CHEBI:136912"/>
        <dbReference type="ChEBI" id="CHEBI:140656"/>
        <dbReference type="ChEBI" id="CHEBI:140657"/>
        <dbReference type="ChEBI" id="CHEBI:140660"/>
        <dbReference type="EC" id="2.3.1.269"/>
    </reaction>
</comment>
<evidence type="ECO:0000256" key="8">
    <source>
        <dbReference type="ARBA" id="ARBA00023315"/>
    </source>
</evidence>
<evidence type="ECO:0000256" key="2">
    <source>
        <dbReference type="ARBA" id="ARBA00010065"/>
    </source>
</evidence>
<evidence type="ECO:0000256" key="9">
    <source>
        <dbReference type="HAMAP-Rule" id="MF_01148"/>
    </source>
</evidence>
<dbReference type="SUPFAM" id="SSF56317">
    <property type="entry name" value="Carbon-nitrogen hydrolase"/>
    <property type="match status" value="1"/>
</dbReference>
<evidence type="ECO:0000256" key="3">
    <source>
        <dbReference type="ARBA" id="ARBA00022475"/>
    </source>
</evidence>
<dbReference type="HAMAP" id="MF_01148">
    <property type="entry name" value="Lnt"/>
    <property type="match status" value="1"/>
</dbReference>
<dbReference type="EMBL" id="BAAAEW010000037">
    <property type="protein sequence ID" value="GAA0763655.1"/>
    <property type="molecule type" value="Genomic_DNA"/>
</dbReference>
<dbReference type="PANTHER" id="PTHR38686">
    <property type="entry name" value="APOLIPOPROTEIN N-ACYLTRANSFERASE"/>
    <property type="match status" value="1"/>
</dbReference>
<dbReference type="Proteomes" id="UP001500279">
    <property type="component" value="Unassembled WGS sequence"/>
</dbReference>
<comment type="function">
    <text evidence="9">Catalyzes the phospholipid dependent N-acylation of the N-terminal cysteine of apolipoprotein, the last step in lipoprotein maturation.</text>
</comment>
<dbReference type="Pfam" id="PF00795">
    <property type="entry name" value="CN_hydrolase"/>
    <property type="match status" value="1"/>
</dbReference>
<evidence type="ECO:0000259" key="10">
    <source>
        <dbReference type="PROSITE" id="PS50263"/>
    </source>
</evidence>
<feature type="transmembrane region" description="Helical" evidence="9">
    <location>
        <begin position="15"/>
        <end position="36"/>
    </location>
</feature>
<keyword evidence="3 9" id="KW-1003">Cell membrane</keyword>
<evidence type="ECO:0000313" key="12">
    <source>
        <dbReference type="Proteomes" id="UP001500279"/>
    </source>
</evidence>
<dbReference type="CDD" id="cd07571">
    <property type="entry name" value="ALP_N-acyl_transferase"/>
    <property type="match status" value="1"/>
</dbReference>
<comment type="pathway">
    <text evidence="9">Protein modification; lipoprotein biosynthesis (N-acyl transfer).</text>
</comment>
<dbReference type="PANTHER" id="PTHR38686:SF1">
    <property type="entry name" value="APOLIPOPROTEIN N-ACYLTRANSFERASE"/>
    <property type="match status" value="1"/>
</dbReference>
<evidence type="ECO:0000313" key="11">
    <source>
        <dbReference type="EMBL" id="GAA0763655.1"/>
    </source>
</evidence>
<evidence type="ECO:0000256" key="1">
    <source>
        <dbReference type="ARBA" id="ARBA00004651"/>
    </source>
</evidence>
<evidence type="ECO:0000256" key="6">
    <source>
        <dbReference type="ARBA" id="ARBA00022989"/>
    </source>
</evidence>
<dbReference type="Gene3D" id="3.60.110.10">
    <property type="entry name" value="Carbon-nitrogen hydrolase"/>
    <property type="match status" value="1"/>
</dbReference>
<dbReference type="EC" id="2.3.1.269" evidence="9"/>
<feature type="transmembrane region" description="Helical" evidence="9">
    <location>
        <begin position="122"/>
        <end position="143"/>
    </location>
</feature>
<comment type="caution">
    <text evidence="11">The sequence shown here is derived from an EMBL/GenBank/DDBJ whole genome shotgun (WGS) entry which is preliminary data.</text>
</comment>
<protein>
    <recommendedName>
        <fullName evidence="9">Apolipoprotein N-acyltransferase</fullName>
        <shortName evidence="9">ALP N-acyltransferase</shortName>
        <ecNumber evidence="9">2.3.1.269</ecNumber>
    </recommendedName>
</protein>
<evidence type="ECO:0000256" key="7">
    <source>
        <dbReference type="ARBA" id="ARBA00023136"/>
    </source>
</evidence>
<sequence>MSRGRLAAPAWRPGLLMLAAGALQVASFAPLGWWWLQPLCLALLAGTVQRATPRRAAWAGWCYGLGWLVAGLWWLYISMHDFGGMPMPLAALAVLLLAGLLSLYLALAMAAAAWLGRGHSPLLRGLVFAACWLMAELARAQLLTGFPWIASGYAHSEGLLAPLAPWVGVYGMGAVAALLAAALAGLVMAPRRAPALLVAALLLPVFGWLAPKDFTQPAGELTVSLLQPNVPQDIKFDPERFGENMASLQAQLLSATGQLVVTPESVLPVPRADLDPAYWASLVQPFSQGERAALIGTFLGDAQQGYVNSMAGVSARQLASGSFYGYGKRHLLPFGEFIPPGFGWFVELMQIPLGDQAHGTNEAVFEVGGQRVRPLICYEDLFGEDFAGSAVGPQSATMFVNASNLAWFGKHMMQEQHLQFSQLRAMEFQRPLVRATNTGMTAAIDHHGVVTQALPGWTTGVLDVTVQGRQGDTPYARWLSRCGLWPLWALVALVLLAARVMPRREGTSPTRASAADT</sequence>
<dbReference type="InterPro" id="IPR036526">
    <property type="entry name" value="C-N_Hydrolase_sf"/>
</dbReference>
<feature type="domain" description="CN hydrolase" evidence="10">
    <location>
        <begin position="226"/>
        <end position="468"/>
    </location>
</feature>
<keyword evidence="4 9" id="KW-0808">Transferase</keyword>
<feature type="transmembrane region" description="Helical" evidence="9">
    <location>
        <begin position="89"/>
        <end position="115"/>
    </location>
</feature>
<name>A0ABP3VRU8_9BURK</name>
<dbReference type="PROSITE" id="PS50263">
    <property type="entry name" value="CN_HYDROLASE"/>
    <property type="match status" value="1"/>
</dbReference>
<dbReference type="InterPro" id="IPR004563">
    <property type="entry name" value="Apolipo_AcylTrfase"/>
</dbReference>
<organism evidence="11 12">
    <name type="scientific">Ideonella azotifigens</name>
    <dbReference type="NCBI Taxonomy" id="513160"/>
    <lineage>
        <taxon>Bacteria</taxon>
        <taxon>Pseudomonadati</taxon>
        <taxon>Pseudomonadota</taxon>
        <taxon>Betaproteobacteria</taxon>
        <taxon>Burkholderiales</taxon>
        <taxon>Sphaerotilaceae</taxon>
        <taxon>Ideonella</taxon>
    </lineage>
</organism>
<reference evidence="12" key="1">
    <citation type="journal article" date="2019" name="Int. J. Syst. Evol. Microbiol.">
        <title>The Global Catalogue of Microorganisms (GCM) 10K type strain sequencing project: providing services to taxonomists for standard genome sequencing and annotation.</title>
        <authorList>
            <consortium name="The Broad Institute Genomics Platform"/>
            <consortium name="The Broad Institute Genome Sequencing Center for Infectious Disease"/>
            <person name="Wu L."/>
            <person name="Ma J."/>
        </authorList>
    </citation>
    <scope>NUCLEOTIDE SEQUENCE [LARGE SCALE GENOMIC DNA]</scope>
    <source>
        <strain evidence="12">JCM 15503</strain>
    </source>
</reference>
<dbReference type="Pfam" id="PF20154">
    <property type="entry name" value="LNT_N"/>
    <property type="match status" value="1"/>
</dbReference>
<proteinExistence type="inferred from homology"/>
<comment type="similarity">
    <text evidence="2 9">Belongs to the CN hydrolase family. Apolipoprotein N-acyltransferase subfamily.</text>
</comment>
<keyword evidence="5 9" id="KW-0812">Transmembrane</keyword>
<keyword evidence="6 9" id="KW-1133">Transmembrane helix</keyword>
<comment type="subcellular location">
    <subcellularLocation>
        <location evidence="1 9">Cell membrane</location>
        <topology evidence="1 9">Multi-pass membrane protein</topology>
    </subcellularLocation>
</comment>
<evidence type="ECO:0000256" key="4">
    <source>
        <dbReference type="ARBA" id="ARBA00022679"/>
    </source>
</evidence>
<feature type="transmembrane region" description="Helical" evidence="9">
    <location>
        <begin position="56"/>
        <end position="77"/>
    </location>
</feature>
<accession>A0ABP3VRU8</accession>
<dbReference type="RefSeq" id="WP_231013078.1">
    <property type="nucleotide sequence ID" value="NZ_BAAAEW010000037.1"/>
</dbReference>
<feature type="transmembrane region" description="Helical" evidence="9">
    <location>
        <begin position="163"/>
        <end position="186"/>
    </location>
</feature>
<keyword evidence="7 9" id="KW-0472">Membrane</keyword>
<evidence type="ECO:0000256" key="5">
    <source>
        <dbReference type="ARBA" id="ARBA00022692"/>
    </source>
</evidence>
<gene>
    <name evidence="9 11" type="primary">lnt</name>
    <name evidence="11" type="ORF">GCM10009107_49230</name>
</gene>
<feature type="transmembrane region" description="Helical" evidence="9">
    <location>
        <begin position="193"/>
        <end position="210"/>
    </location>
</feature>
<dbReference type="InterPro" id="IPR045378">
    <property type="entry name" value="LNT_N"/>
</dbReference>
<keyword evidence="12" id="KW-1185">Reference proteome</keyword>
<keyword evidence="8 9" id="KW-0012">Acyltransferase</keyword>